<dbReference type="PROSITE" id="PS50119">
    <property type="entry name" value="ZF_BBOX"/>
    <property type="match status" value="1"/>
</dbReference>
<dbReference type="EMBL" id="JAIWQS010000008">
    <property type="protein sequence ID" value="KAJ8899514.1"/>
    <property type="molecule type" value="Genomic_DNA"/>
</dbReference>
<evidence type="ECO:0000256" key="5">
    <source>
        <dbReference type="ARBA" id="ARBA00022771"/>
    </source>
</evidence>
<dbReference type="PANTHER" id="PTHR31717:SF131">
    <property type="entry name" value="ZINC FINGER PROTEIN CONSTANS-LIKE 9"/>
    <property type="match status" value="1"/>
</dbReference>
<comment type="similarity">
    <text evidence="2">Belongs to the CONSTANS family.</text>
</comment>
<evidence type="ECO:0000256" key="9">
    <source>
        <dbReference type="PROSITE-ProRule" id="PRU00357"/>
    </source>
</evidence>
<feature type="domain" description="CCT" evidence="12">
    <location>
        <begin position="358"/>
        <end position="400"/>
    </location>
</feature>
<evidence type="ECO:0000259" key="11">
    <source>
        <dbReference type="PROSITE" id="PS50119"/>
    </source>
</evidence>
<dbReference type="Pfam" id="PF06203">
    <property type="entry name" value="CCT"/>
    <property type="match status" value="1"/>
</dbReference>
<gene>
    <name evidence="13" type="ORF">K2173_018488</name>
</gene>
<dbReference type="GO" id="GO:0005634">
    <property type="term" value="C:nucleus"/>
    <property type="evidence" value="ECO:0007669"/>
    <property type="project" value="UniProtKB-SubCell"/>
</dbReference>
<evidence type="ECO:0000256" key="1">
    <source>
        <dbReference type="ARBA" id="ARBA00004123"/>
    </source>
</evidence>
<dbReference type="SMART" id="SM00336">
    <property type="entry name" value="BBOX"/>
    <property type="match status" value="1"/>
</dbReference>
<name>A0AAV8UBW9_9ROSI</name>
<evidence type="ECO:0000256" key="6">
    <source>
        <dbReference type="ARBA" id="ARBA00022833"/>
    </source>
</evidence>
<dbReference type="AlphaFoldDB" id="A0AAV8UBW9"/>
<comment type="caution">
    <text evidence="13">The sequence shown here is derived from an EMBL/GenBank/DDBJ whole genome shotgun (WGS) entry which is preliminary data.</text>
</comment>
<protein>
    <submittedName>
        <fullName evidence="13">Uncharacterized protein</fullName>
    </submittedName>
</protein>
<feature type="compositionally biased region" description="Polar residues" evidence="10">
    <location>
        <begin position="408"/>
        <end position="421"/>
    </location>
</feature>
<keyword evidence="7 9" id="KW-0539">Nucleus</keyword>
<keyword evidence="14" id="KW-1185">Reference proteome</keyword>
<evidence type="ECO:0000256" key="10">
    <source>
        <dbReference type="SAM" id="MobiDB-lite"/>
    </source>
</evidence>
<dbReference type="CDD" id="cd19821">
    <property type="entry name" value="Bbox1_BBX-like"/>
    <property type="match status" value="2"/>
</dbReference>
<dbReference type="GO" id="GO:0006355">
    <property type="term" value="P:regulation of DNA-templated transcription"/>
    <property type="evidence" value="ECO:0007669"/>
    <property type="project" value="UniProtKB-ARBA"/>
</dbReference>
<evidence type="ECO:0000313" key="14">
    <source>
        <dbReference type="Proteomes" id="UP001159364"/>
    </source>
</evidence>
<comment type="subcellular location">
    <subcellularLocation>
        <location evidence="1 9">Nucleus</location>
    </subcellularLocation>
</comment>
<feature type="region of interest" description="Disordered" evidence="10">
    <location>
        <begin position="400"/>
        <end position="421"/>
    </location>
</feature>
<evidence type="ECO:0000256" key="3">
    <source>
        <dbReference type="ARBA" id="ARBA00022723"/>
    </source>
</evidence>
<dbReference type="InterPro" id="IPR049808">
    <property type="entry name" value="CONSTANS-like_Bbox1"/>
</dbReference>
<dbReference type="GO" id="GO:0008270">
    <property type="term" value="F:zinc ion binding"/>
    <property type="evidence" value="ECO:0007669"/>
    <property type="project" value="UniProtKB-KW"/>
</dbReference>
<evidence type="ECO:0000256" key="7">
    <source>
        <dbReference type="ARBA" id="ARBA00023242"/>
    </source>
</evidence>
<reference evidence="13 14" key="1">
    <citation type="submission" date="2021-09" db="EMBL/GenBank/DDBJ databases">
        <title>Genomic insights and catalytic innovation underlie evolution of tropane alkaloids biosynthesis.</title>
        <authorList>
            <person name="Wang Y.-J."/>
            <person name="Tian T."/>
            <person name="Huang J.-P."/>
            <person name="Huang S.-X."/>
        </authorList>
    </citation>
    <scope>NUCLEOTIDE SEQUENCE [LARGE SCALE GENOMIC DNA]</scope>
    <source>
        <strain evidence="13">KIB-2018</strain>
        <tissue evidence="13">Leaf</tissue>
    </source>
</reference>
<evidence type="ECO:0000256" key="4">
    <source>
        <dbReference type="ARBA" id="ARBA00022737"/>
    </source>
</evidence>
<evidence type="ECO:0000259" key="12">
    <source>
        <dbReference type="PROSITE" id="PS51017"/>
    </source>
</evidence>
<evidence type="ECO:0000256" key="8">
    <source>
        <dbReference type="PROSITE-ProRule" id="PRU00024"/>
    </source>
</evidence>
<dbReference type="InterPro" id="IPR010402">
    <property type="entry name" value="CCT_domain"/>
</dbReference>
<proteinExistence type="inferred from homology"/>
<dbReference type="PROSITE" id="PS51017">
    <property type="entry name" value="CCT"/>
    <property type="match status" value="1"/>
</dbReference>
<dbReference type="Proteomes" id="UP001159364">
    <property type="component" value="Linkage Group LG08"/>
</dbReference>
<feature type="domain" description="B box-type" evidence="11">
    <location>
        <begin position="1"/>
        <end position="47"/>
    </location>
</feature>
<sequence length="421" mass="45752">MGYICDFCGDQRSVVYCRSDAACLCLSCDRNVHSANALSKRHSRTLLCARCNSQPAFVRCAEERISLCQNCDWMCHNTSTTASLHKRQTISCYSGCPSVSELSSLWSFVLGFPSSGESTCQTELALISVIENNGKHTWGPPENTTSQNVSDIIEFSSTSEMGISSALVGDSSIRELSSVPNNIDRPTGSTNTPLPKFCCPEPKGPTFREEDIYDDFNMDGVDLNLENYEELFGVTLNNSDELFENGGIDSLFGTKEMFVGDSSCQGITAAEGSAIGLVKPVQPACSNAASADSIMSTKTEPNLCLTARQAQSSLSFSGLTGESNGGDYQDCGASSMLLMGEPPSCPPCPENSLSSANRSSAVLRYKEKKKTRKFEKKVRHASRKARADVRRRVKGRFVKAGDAYDYDPSSQTRSCYNNNTQ</sequence>
<keyword evidence="5 8" id="KW-0863">Zinc-finger</keyword>
<evidence type="ECO:0000256" key="2">
    <source>
        <dbReference type="ARBA" id="ARBA00010024"/>
    </source>
</evidence>
<organism evidence="13 14">
    <name type="scientific">Erythroxylum novogranatense</name>
    <dbReference type="NCBI Taxonomy" id="1862640"/>
    <lineage>
        <taxon>Eukaryota</taxon>
        <taxon>Viridiplantae</taxon>
        <taxon>Streptophyta</taxon>
        <taxon>Embryophyta</taxon>
        <taxon>Tracheophyta</taxon>
        <taxon>Spermatophyta</taxon>
        <taxon>Magnoliopsida</taxon>
        <taxon>eudicotyledons</taxon>
        <taxon>Gunneridae</taxon>
        <taxon>Pentapetalae</taxon>
        <taxon>rosids</taxon>
        <taxon>fabids</taxon>
        <taxon>Malpighiales</taxon>
        <taxon>Erythroxylaceae</taxon>
        <taxon>Erythroxylum</taxon>
    </lineage>
</organism>
<dbReference type="InterPro" id="IPR000315">
    <property type="entry name" value="Znf_B-box"/>
</dbReference>
<keyword evidence="6" id="KW-0862">Zinc</keyword>
<accession>A0AAV8UBW9</accession>
<keyword evidence="3" id="KW-0479">Metal-binding</keyword>
<dbReference type="PANTHER" id="PTHR31717">
    <property type="entry name" value="ZINC FINGER PROTEIN CONSTANS-LIKE 10"/>
    <property type="match status" value="1"/>
</dbReference>
<evidence type="ECO:0000313" key="13">
    <source>
        <dbReference type="EMBL" id="KAJ8899514.1"/>
    </source>
</evidence>
<keyword evidence="4" id="KW-0677">Repeat</keyword>